<proteinExistence type="predicted"/>
<evidence type="ECO:0000313" key="1">
    <source>
        <dbReference type="EnsemblMetazoa" id="AFUN003542-PA"/>
    </source>
</evidence>
<dbReference type="EnsemblMetazoa" id="AFUN003542-RA">
    <property type="protein sequence ID" value="AFUN003542-PA"/>
    <property type="gene ID" value="AFUN003542"/>
</dbReference>
<organism evidence="1">
    <name type="scientific">Anopheles funestus</name>
    <name type="common">African malaria mosquito</name>
    <dbReference type="NCBI Taxonomy" id="62324"/>
    <lineage>
        <taxon>Eukaryota</taxon>
        <taxon>Metazoa</taxon>
        <taxon>Ecdysozoa</taxon>
        <taxon>Arthropoda</taxon>
        <taxon>Hexapoda</taxon>
        <taxon>Insecta</taxon>
        <taxon>Pterygota</taxon>
        <taxon>Neoptera</taxon>
        <taxon>Endopterygota</taxon>
        <taxon>Diptera</taxon>
        <taxon>Nematocera</taxon>
        <taxon>Culicoidea</taxon>
        <taxon>Culicidae</taxon>
        <taxon>Anophelinae</taxon>
        <taxon>Anopheles</taxon>
    </lineage>
</organism>
<protein>
    <submittedName>
        <fullName evidence="1">Uncharacterized protein</fullName>
    </submittedName>
</protein>
<dbReference type="AlphaFoldDB" id="A0A182RBH8"/>
<accession>A0A182RBH8</accession>
<dbReference type="VEuPathDB" id="VectorBase:AFUN003542"/>
<name>A0A182RBH8_ANOFN</name>
<reference evidence="1" key="1">
    <citation type="submission" date="2020-05" db="UniProtKB">
        <authorList>
            <consortium name="EnsemblMetazoa"/>
        </authorList>
    </citation>
    <scope>IDENTIFICATION</scope>
    <source>
        <strain evidence="1">FUMOZ</strain>
    </source>
</reference>
<sequence>METTEVTTQNSTAEVLRPTDRLMVFVVLGPPGPSPLWGVCVNTHHQNIDHRDGLIFLLQPVPPLKSTDKDWSAR</sequence>